<evidence type="ECO:0000313" key="3">
    <source>
        <dbReference type="Proteomes" id="UP000055024"/>
    </source>
</evidence>
<dbReference type="AlphaFoldDB" id="A0A0V1HF84"/>
<comment type="caution">
    <text evidence="2">The sequence shown here is derived from an EMBL/GenBank/DDBJ whole genome shotgun (WGS) entry which is preliminary data.</text>
</comment>
<gene>
    <name evidence="2" type="ORF">T11_1100</name>
</gene>
<reference evidence="2 3" key="1">
    <citation type="submission" date="2015-01" db="EMBL/GenBank/DDBJ databases">
        <title>Evolution of Trichinella species and genotypes.</title>
        <authorList>
            <person name="Korhonen P.K."/>
            <person name="Edoardo P."/>
            <person name="Giuseppe L.R."/>
            <person name="Gasser R.B."/>
        </authorList>
    </citation>
    <scope>NUCLEOTIDE SEQUENCE [LARGE SCALE GENOMIC DNA]</scope>
    <source>
        <strain evidence="2">ISS1029</strain>
    </source>
</reference>
<protein>
    <submittedName>
        <fullName evidence="2">Uncharacterized protein</fullName>
    </submittedName>
</protein>
<proteinExistence type="predicted"/>
<organism evidence="2 3">
    <name type="scientific">Trichinella zimbabwensis</name>
    <dbReference type="NCBI Taxonomy" id="268475"/>
    <lineage>
        <taxon>Eukaryota</taxon>
        <taxon>Metazoa</taxon>
        <taxon>Ecdysozoa</taxon>
        <taxon>Nematoda</taxon>
        <taxon>Enoplea</taxon>
        <taxon>Dorylaimia</taxon>
        <taxon>Trichinellida</taxon>
        <taxon>Trichinellidae</taxon>
        <taxon>Trichinella</taxon>
    </lineage>
</organism>
<dbReference type="Proteomes" id="UP000055024">
    <property type="component" value="Unassembled WGS sequence"/>
</dbReference>
<name>A0A0V1HF84_9BILA</name>
<feature type="region of interest" description="Disordered" evidence="1">
    <location>
        <begin position="93"/>
        <end position="119"/>
    </location>
</feature>
<evidence type="ECO:0000313" key="2">
    <source>
        <dbReference type="EMBL" id="KRZ08831.1"/>
    </source>
</evidence>
<accession>A0A0V1HF84</accession>
<feature type="compositionally biased region" description="Low complexity" evidence="1">
    <location>
        <begin position="103"/>
        <end position="113"/>
    </location>
</feature>
<sequence>MAFNAAPDKHDRKWRSLVIAPRSSRRSTLTSNWSQNDLNSRMSPSNFGSGTDCSFPSCNCGPDFSVKAGFATGSLLFSFSFKKVSARVRVVNTSLRNSRHSSRAASRDSPSGSTSSNAT</sequence>
<keyword evidence="3" id="KW-1185">Reference proteome</keyword>
<evidence type="ECO:0000256" key="1">
    <source>
        <dbReference type="SAM" id="MobiDB-lite"/>
    </source>
</evidence>
<dbReference type="EMBL" id="JYDP01000080">
    <property type="protein sequence ID" value="KRZ08831.1"/>
    <property type="molecule type" value="Genomic_DNA"/>
</dbReference>